<accession>A0A9W8I911</accession>
<feature type="region of interest" description="Disordered" evidence="1">
    <location>
        <begin position="1"/>
        <end position="25"/>
    </location>
</feature>
<dbReference type="EMBL" id="JANBUW010001921">
    <property type="protein sequence ID" value="KAJ2842086.1"/>
    <property type="molecule type" value="Genomic_DNA"/>
</dbReference>
<dbReference type="OrthoDB" id="2448307at2759"/>
<protein>
    <submittedName>
        <fullName evidence="2">Uncharacterized protein</fullName>
    </submittedName>
</protein>
<sequence length="205" mass="21448">MPVLASPRQPPVAVCSPTNSTLSEQSIPEIPSMSERMSHASEQHGFSSPAPAMLMRRLPMPRISALVLSIEELNIHSSNLSLSANHPLSHEIAGGAITSPAASWSLVSSISIRDSTSTAGIKSPIRTIPSPNNYNHASSAAAADTSNNCENVHKSRRACYSLDSVSIAHVGTMRSILSTATSADDNSVGIGSCSRATILNEGFDA</sequence>
<evidence type="ECO:0000256" key="1">
    <source>
        <dbReference type="SAM" id="MobiDB-lite"/>
    </source>
</evidence>
<organism evidence="2 3">
    <name type="scientific">Coemansia brasiliensis</name>
    <dbReference type="NCBI Taxonomy" id="2650707"/>
    <lineage>
        <taxon>Eukaryota</taxon>
        <taxon>Fungi</taxon>
        <taxon>Fungi incertae sedis</taxon>
        <taxon>Zoopagomycota</taxon>
        <taxon>Kickxellomycotina</taxon>
        <taxon>Kickxellomycetes</taxon>
        <taxon>Kickxellales</taxon>
        <taxon>Kickxellaceae</taxon>
        <taxon>Coemansia</taxon>
    </lineage>
</organism>
<evidence type="ECO:0000313" key="3">
    <source>
        <dbReference type="Proteomes" id="UP001139887"/>
    </source>
</evidence>
<reference evidence="2" key="1">
    <citation type="submission" date="2022-07" db="EMBL/GenBank/DDBJ databases">
        <title>Phylogenomic reconstructions and comparative analyses of Kickxellomycotina fungi.</title>
        <authorList>
            <person name="Reynolds N.K."/>
            <person name="Stajich J.E."/>
            <person name="Barry K."/>
            <person name="Grigoriev I.V."/>
            <person name="Crous P."/>
            <person name="Smith M.E."/>
        </authorList>
    </citation>
    <scope>NUCLEOTIDE SEQUENCE</scope>
    <source>
        <strain evidence="2">NRRL 1566</strain>
    </source>
</reference>
<dbReference type="AlphaFoldDB" id="A0A9W8I911"/>
<gene>
    <name evidence="2" type="ORF">IWW36_006038</name>
</gene>
<feature type="compositionally biased region" description="Polar residues" evidence="1">
    <location>
        <begin position="16"/>
        <end position="25"/>
    </location>
</feature>
<dbReference type="Proteomes" id="UP001139887">
    <property type="component" value="Unassembled WGS sequence"/>
</dbReference>
<proteinExistence type="predicted"/>
<name>A0A9W8I911_9FUNG</name>
<comment type="caution">
    <text evidence="2">The sequence shown here is derived from an EMBL/GenBank/DDBJ whole genome shotgun (WGS) entry which is preliminary data.</text>
</comment>
<keyword evidence="3" id="KW-1185">Reference proteome</keyword>
<evidence type="ECO:0000313" key="2">
    <source>
        <dbReference type="EMBL" id="KAJ2842086.1"/>
    </source>
</evidence>